<name>A0ABY6B7V9_9GAMM</name>
<keyword evidence="1" id="KW-0472">Membrane</keyword>
<keyword evidence="1" id="KW-0812">Transmembrane</keyword>
<dbReference type="EMBL" id="CP104694">
    <property type="protein sequence ID" value="UXI66171.1"/>
    <property type="molecule type" value="Genomic_DNA"/>
</dbReference>
<gene>
    <name evidence="2" type="ORF">N4264_15590</name>
</gene>
<protein>
    <recommendedName>
        <fullName evidence="4">Integral membrane protein</fullName>
    </recommendedName>
</protein>
<dbReference type="RefSeq" id="WP_261693155.1">
    <property type="nucleotide sequence ID" value="NZ_CP104694.1"/>
</dbReference>
<proteinExistence type="predicted"/>
<feature type="transmembrane region" description="Helical" evidence="1">
    <location>
        <begin position="34"/>
        <end position="52"/>
    </location>
</feature>
<keyword evidence="3" id="KW-1185">Reference proteome</keyword>
<accession>A0ABY6B7V9</accession>
<feature type="transmembrane region" description="Helical" evidence="1">
    <location>
        <begin position="64"/>
        <end position="83"/>
    </location>
</feature>
<evidence type="ECO:0000313" key="3">
    <source>
        <dbReference type="Proteomes" id="UP001064632"/>
    </source>
</evidence>
<organism evidence="2 3">
    <name type="scientific">Tahibacter amnicola</name>
    <dbReference type="NCBI Taxonomy" id="2976241"/>
    <lineage>
        <taxon>Bacteria</taxon>
        <taxon>Pseudomonadati</taxon>
        <taxon>Pseudomonadota</taxon>
        <taxon>Gammaproteobacteria</taxon>
        <taxon>Lysobacterales</taxon>
        <taxon>Rhodanobacteraceae</taxon>
        <taxon>Tahibacter</taxon>
    </lineage>
</organism>
<evidence type="ECO:0000256" key="1">
    <source>
        <dbReference type="SAM" id="Phobius"/>
    </source>
</evidence>
<dbReference type="Proteomes" id="UP001064632">
    <property type="component" value="Chromosome"/>
</dbReference>
<feature type="transmembrane region" description="Helical" evidence="1">
    <location>
        <begin position="117"/>
        <end position="139"/>
    </location>
</feature>
<feature type="transmembrane region" description="Helical" evidence="1">
    <location>
        <begin position="6"/>
        <end position="27"/>
    </location>
</feature>
<evidence type="ECO:0008006" key="4">
    <source>
        <dbReference type="Google" id="ProtNLM"/>
    </source>
</evidence>
<evidence type="ECO:0000313" key="2">
    <source>
        <dbReference type="EMBL" id="UXI66171.1"/>
    </source>
</evidence>
<keyword evidence="1" id="KW-1133">Transmembrane helix</keyword>
<feature type="transmembrane region" description="Helical" evidence="1">
    <location>
        <begin position="151"/>
        <end position="175"/>
    </location>
</feature>
<reference evidence="2" key="1">
    <citation type="submission" date="2022-09" db="EMBL/GenBank/DDBJ databases">
        <title>Tahibacter sp. nov., isolated from a fresh water.</title>
        <authorList>
            <person name="Baek J.H."/>
            <person name="Lee J.K."/>
            <person name="Kim J.M."/>
            <person name="Jeon C.O."/>
        </authorList>
    </citation>
    <scope>NUCLEOTIDE SEQUENCE</scope>
    <source>
        <strain evidence="2">W38</strain>
    </source>
</reference>
<sequence length="179" mass="19917">MIYALIVACEIGFWVVLLLALAIRYLIRNERLSRALLVCLPLIDFLLIIFTATDLRRGTTATFAHGLAAAYIGFTIAFGGIAVKWSDEHFAHRFAAGPAPTTAPSRGWGLVRYDFTLWTRCVAACLITMTLVEVLVQLVGNTESAQPLLAWHRHAFGCIVLWFLFGPAWSLATAWRRAH</sequence>